<name>A0ACB6QCU4_9PLEO</name>
<sequence length="884" mass="98768">MSEESTQSQAPSGSTPTLSPDDPAAPGHESPPPSAEVSAAFRESKISIAVDCSGSTYGAVLEAEKKAIQSVCSLIPRSRHSNITIIPWNNEAMKPCPISEIGIIFSSGGTNPNSVLEDRDSRRVLQDSEFWFLMTDGIIDESLVHKFARRLAGYSMHGKACIISVFGEKLDKPSDCDISVGVSVFAVSPHVAFLYTDVDSNKTYILSTKGCFSALLPPGHRNPRLDYETRWEDLPQTSYENLTRISVPPSQLLAEDEVVLQENANINFESLLSQATVDEAVMKQVLESEDNMKTLAITAKVRGEGEKFKKWLDKVDAKIDEQSSGSQGEGGEKSQLLEDVAARLAKEYHDPEHRFPEISRRVRIPTGSMTAFYNGVTGPEVGNYTSREEVNLLPIQVALPDNDARSSLSKTSRMRHIATSTCGDADSISYIDVEEVSRRKPRKSAFNRTFPSSPNRSAISSPNNPFRRELQSSNGFFFPTAAMEYFHGECMECRSNTSVLTLLLIPPNSQQVTQNLPKFGNLSKLVYPLAMGNYPETDIIMNFVACDGCANILSKRHTISAVLPLVLYSKNQAAWLETINLATGKRFDRSDLPLVWLAILYTTLERLLSSDEESVNPHFRAALEWECDMVQSSVNLEKSNSNVMPYQLGVGIIQDVLLSRFRDALVRDDLPLLLHYPMDGFIVANAILSNSRHNKTLGAKKRKRIVLMRFLYYLTERFHDIQDSKGEVVHELTKSLLLGNRLTTPRRTRTLFRWESVRKIRGYSKYRDDSTGWSISSLLQVPQSSYKVSVQVGDLLGTPLLTAEGLSTFRRLEDLFDWVESRAGHAIAVFVHYLLRVDAGELEPEAHFRKMMEQSTIQKALSEPTALSMRDVERVIKDLPGFEE</sequence>
<dbReference type="EMBL" id="MU003534">
    <property type="protein sequence ID" value="KAF2464726.1"/>
    <property type="molecule type" value="Genomic_DNA"/>
</dbReference>
<accession>A0ACB6QCU4</accession>
<organism evidence="1 2">
    <name type="scientific">Lindgomyces ingoldianus</name>
    <dbReference type="NCBI Taxonomy" id="673940"/>
    <lineage>
        <taxon>Eukaryota</taxon>
        <taxon>Fungi</taxon>
        <taxon>Dikarya</taxon>
        <taxon>Ascomycota</taxon>
        <taxon>Pezizomycotina</taxon>
        <taxon>Dothideomycetes</taxon>
        <taxon>Pleosporomycetidae</taxon>
        <taxon>Pleosporales</taxon>
        <taxon>Lindgomycetaceae</taxon>
        <taxon>Lindgomyces</taxon>
    </lineage>
</organism>
<proteinExistence type="predicted"/>
<evidence type="ECO:0000313" key="2">
    <source>
        <dbReference type="Proteomes" id="UP000799755"/>
    </source>
</evidence>
<protein>
    <submittedName>
        <fullName evidence="1">Uncharacterized protein</fullName>
    </submittedName>
</protein>
<gene>
    <name evidence="1" type="ORF">BDR25DRAFT_94904</name>
</gene>
<dbReference type="Proteomes" id="UP000799755">
    <property type="component" value="Unassembled WGS sequence"/>
</dbReference>
<comment type="caution">
    <text evidence="1">The sequence shown here is derived from an EMBL/GenBank/DDBJ whole genome shotgun (WGS) entry which is preliminary data.</text>
</comment>
<reference evidence="1" key="1">
    <citation type="journal article" date="2020" name="Stud. Mycol.">
        <title>101 Dothideomycetes genomes: a test case for predicting lifestyles and emergence of pathogens.</title>
        <authorList>
            <person name="Haridas S."/>
            <person name="Albert R."/>
            <person name="Binder M."/>
            <person name="Bloem J."/>
            <person name="Labutti K."/>
            <person name="Salamov A."/>
            <person name="Andreopoulos B."/>
            <person name="Baker S."/>
            <person name="Barry K."/>
            <person name="Bills G."/>
            <person name="Bluhm B."/>
            <person name="Cannon C."/>
            <person name="Castanera R."/>
            <person name="Culley D."/>
            <person name="Daum C."/>
            <person name="Ezra D."/>
            <person name="Gonzalez J."/>
            <person name="Henrissat B."/>
            <person name="Kuo A."/>
            <person name="Liang C."/>
            <person name="Lipzen A."/>
            <person name="Lutzoni F."/>
            <person name="Magnuson J."/>
            <person name="Mondo S."/>
            <person name="Nolan M."/>
            <person name="Ohm R."/>
            <person name="Pangilinan J."/>
            <person name="Park H.-J."/>
            <person name="Ramirez L."/>
            <person name="Alfaro M."/>
            <person name="Sun H."/>
            <person name="Tritt A."/>
            <person name="Yoshinaga Y."/>
            <person name="Zwiers L.-H."/>
            <person name="Turgeon B."/>
            <person name="Goodwin S."/>
            <person name="Spatafora J."/>
            <person name="Crous P."/>
            <person name="Grigoriev I."/>
        </authorList>
    </citation>
    <scope>NUCLEOTIDE SEQUENCE</scope>
    <source>
        <strain evidence="1">ATCC 200398</strain>
    </source>
</reference>
<evidence type="ECO:0000313" key="1">
    <source>
        <dbReference type="EMBL" id="KAF2464726.1"/>
    </source>
</evidence>
<keyword evidence="2" id="KW-1185">Reference proteome</keyword>